<keyword evidence="1" id="KW-0472">Membrane</keyword>
<name>A0A9D2SN81_9FIRM</name>
<protein>
    <submittedName>
        <fullName evidence="2">Uncharacterized protein</fullName>
    </submittedName>
</protein>
<organism evidence="2 3">
    <name type="scientific">Candidatus Fusicatenibacter intestinigallinarum</name>
    <dbReference type="NCBI Taxonomy" id="2838598"/>
    <lineage>
        <taxon>Bacteria</taxon>
        <taxon>Bacillati</taxon>
        <taxon>Bacillota</taxon>
        <taxon>Clostridia</taxon>
        <taxon>Lachnospirales</taxon>
        <taxon>Lachnospiraceae</taxon>
        <taxon>Fusicatenibacter</taxon>
    </lineage>
</organism>
<comment type="caution">
    <text evidence="2">The sequence shown here is derived from an EMBL/GenBank/DDBJ whole genome shotgun (WGS) entry which is preliminary data.</text>
</comment>
<sequence length="114" mass="12324">MIQNIVRDSMKTIGLGLAAGAVLFVAAWIAGTLAGGLDVTAGLETARAVMFIGGALGLFVLAGSNLFFRHKQEWKHKDAWKKIFPLFSYKVVLGIASLVVLIMASALDYVMYYL</sequence>
<keyword evidence="1" id="KW-1133">Transmembrane helix</keyword>
<feature type="transmembrane region" description="Helical" evidence="1">
    <location>
        <begin position="48"/>
        <end position="68"/>
    </location>
</feature>
<keyword evidence="1" id="KW-0812">Transmembrane</keyword>
<dbReference type="EMBL" id="DWWU01000027">
    <property type="protein sequence ID" value="HJC15449.1"/>
    <property type="molecule type" value="Genomic_DNA"/>
</dbReference>
<accession>A0A9D2SN81</accession>
<gene>
    <name evidence="2" type="ORF">H9705_06430</name>
</gene>
<evidence type="ECO:0000256" key="1">
    <source>
        <dbReference type="SAM" id="Phobius"/>
    </source>
</evidence>
<feature type="transmembrane region" description="Helical" evidence="1">
    <location>
        <begin position="12"/>
        <end position="36"/>
    </location>
</feature>
<reference evidence="2" key="2">
    <citation type="submission" date="2021-04" db="EMBL/GenBank/DDBJ databases">
        <authorList>
            <person name="Gilroy R."/>
        </authorList>
    </citation>
    <scope>NUCLEOTIDE SEQUENCE</scope>
    <source>
        <strain evidence="2">CHK185-5351</strain>
    </source>
</reference>
<feature type="transmembrane region" description="Helical" evidence="1">
    <location>
        <begin position="89"/>
        <end position="112"/>
    </location>
</feature>
<evidence type="ECO:0000313" key="2">
    <source>
        <dbReference type="EMBL" id="HJC15449.1"/>
    </source>
</evidence>
<dbReference type="AlphaFoldDB" id="A0A9D2SN81"/>
<evidence type="ECO:0000313" key="3">
    <source>
        <dbReference type="Proteomes" id="UP000823849"/>
    </source>
</evidence>
<dbReference type="Proteomes" id="UP000823849">
    <property type="component" value="Unassembled WGS sequence"/>
</dbReference>
<reference evidence="2" key="1">
    <citation type="journal article" date="2021" name="PeerJ">
        <title>Extensive microbial diversity within the chicken gut microbiome revealed by metagenomics and culture.</title>
        <authorList>
            <person name="Gilroy R."/>
            <person name="Ravi A."/>
            <person name="Getino M."/>
            <person name="Pursley I."/>
            <person name="Horton D.L."/>
            <person name="Alikhan N.F."/>
            <person name="Baker D."/>
            <person name="Gharbi K."/>
            <person name="Hall N."/>
            <person name="Watson M."/>
            <person name="Adriaenssens E.M."/>
            <person name="Foster-Nyarko E."/>
            <person name="Jarju S."/>
            <person name="Secka A."/>
            <person name="Antonio M."/>
            <person name="Oren A."/>
            <person name="Chaudhuri R.R."/>
            <person name="La Ragione R."/>
            <person name="Hildebrand F."/>
            <person name="Pallen M.J."/>
        </authorList>
    </citation>
    <scope>NUCLEOTIDE SEQUENCE</scope>
    <source>
        <strain evidence="2">CHK185-5351</strain>
    </source>
</reference>
<proteinExistence type="predicted"/>